<evidence type="ECO:0000256" key="1">
    <source>
        <dbReference type="SAM" id="SignalP"/>
    </source>
</evidence>
<dbReference type="RefSeq" id="WP_212214534.1">
    <property type="nucleotide sequence ID" value="NZ_JAGUCO010000002.1"/>
</dbReference>
<accession>A0ABS5JS91</accession>
<dbReference type="Pfam" id="PF13349">
    <property type="entry name" value="DUF4097"/>
    <property type="match status" value="1"/>
</dbReference>
<feature type="domain" description="DUF4097" evidence="2">
    <location>
        <begin position="32"/>
        <end position="207"/>
    </location>
</feature>
<feature type="signal peptide" evidence="1">
    <location>
        <begin position="1"/>
        <end position="19"/>
    </location>
</feature>
<organism evidence="3 4">
    <name type="scientific">Carboxylicivirga linearis</name>
    <dbReference type="NCBI Taxonomy" id="1628157"/>
    <lineage>
        <taxon>Bacteria</taxon>
        <taxon>Pseudomonadati</taxon>
        <taxon>Bacteroidota</taxon>
        <taxon>Bacteroidia</taxon>
        <taxon>Marinilabiliales</taxon>
        <taxon>Marinilabiliaceae</taxon>
        <taxon>Carboxylicivirga</taxon>
    </lineage>
</organism>
<evidence type="ECO:0000313" key="3">
    <source>
        <dbReference type="EMBL" id="MBS2097740.1"/>
    </source>
</evidence>
<comment type="caution">
    <text evidence="3">The sequence shown here is derived from an EMBL/GenBank/DDBJ whole genome shotgun (WGS) entry which is preliminary data.</text>
</comment>
<sequence length="208" mass="22594">MQKFLFILILLSVGRYTSAQEVTINESFENITTVEINTIFSDIEIYESEGNKVTVDGYVRYSNSNQEYEIKAIKKGTTLYVSVEHPKRSKGNASGKFKLTMPAMTDVSLNTVSGNVIIQGVGQKFVKFNTVSGDVLAEKIGSNLKGNTVSGDIEVKDIKGNLKLSSISGDQSISDVDGNFDGSSISGDFRINNLKGNRNISTISGSVR</sequence>
<keyword evidence="1" id="KW-0732">Signal</keyword>
<dbReference type="EMBL" id="JAGUCO010000002">
    <property type="protein sequence ID" value="MBS2097740.1"/>
    <property type="molecule type" value="Genomic_DNA"/>
</dbReference>
<dbReference type="Proteomes" id="UP000708576">
    <property type="component" value="Unassembled WGS sequence"/>
</dbReference>
<name>A0ABS5JS91_9BACT</name>
<protein>
    <submittedName>
        <fullName evidence="3">DUF4097 family beta strand repeat protein</fullName>
    </submittedName>
</protein>
<keyword evidence="4" id="KW-1185">Reference proteome</keyword>
<evidence type="ECO:0000313" key="4">
    <source>
        <dbReference type="Proteomes" id="UP000708576"/>
    </source>
</evidence>
<proteinExistence type="predicted"/>
<feature type="chain" id="PRO_5046347078" evidence="1">
    <location>
        <begin position="20"/>
        <end position="208"/>
    </location>
</feature>
<dbReference type="InterPro" id="IPR025164">
    <property type="entry name" value="Toastrack_DUF4097"/>
</dbReference>
<gene>
    <name evidence="3" type="ORF">KEM10_05570</name>
</gene>
<reference evidence="3 4" key="1">
    <citation type="journal article" date="2015" name="Int. J. Syst. Evol. Microbiol.">
        <title>Carboxylicivirga linearis sp. nov., isolated from a sea cucumber culture pond.</title>
        <authorList>
            <person name="Wang F.Q."/>
            <person name="Zhou Y.X."/>
            <person name="Lin X.Z."/>
            <person name="Chen G.J."/>
            <person name="Du Z.J."/>
        </authorList>
    </citation>
    <scope>NUCLEOTIDE SEQUENCE [LARGE SCALE GENOMIC DNA]</scope>
    <source>
        <strain evidence="3 4">FB218</strain>
    </source>
</reference>
<evidence type="ECO:0000259" key="2">
    <source>
        <dbReference type="Pfam" id="PF13349"/>
    </source>
</evidence>